<evidence type="ECO:0000313" key="9">
    <source>
        <dbReference type="Proteomes" id="UP000009168"/>
    </source>
</evidence>
<keyword evidence="2 6" id="KW-0812">Transmembrane</keyword>
<protein>
    <submittedName>
        <fullName evidence="8">MFS transporter</fullName>
    </submittedName>
</protein>
<dbReference type="Proteomes" id="UP000009168">
    <property type="component" value="Unassembled WGS sequence"/>
</dbReference>
<dbReference type="HOGENOM" id="CLU_479426_0_0_1"/>
<feature type="transmembrane region" description="Helical" evidence="6">
    <location>
        <begin position="82"/>
        <end position="101"/>
    </location>
</feature>
<evidence type="ECO:0000256" key="3">
    <source>
        <dbReference type="ARBA" id="ARBA00022989"/>
    </source>
</evidence>
<comment type="subcellular location">
    <subcellularLocation>
        <location evidence="1">Membrane</location>
        <topology evidence="1">Multi-pass membrane protein</topology>
    </subcellularLocation>
</comment>
<dbReference type="Pfam" id="PF00083">
    <property type="entry name" value="Sugar_tr"/>
    <property type="match status" value="1"/>
</dbReference>
<dbReference type="TCDB" id="2.A.1.19.45">
    <property type="family name" value="the major facilitator superfamily (mfs)"/>
</dbReference>
<dbReference type="OrthoDB" id="312276at2759"/>
<evidence type="ECO:0000313" key="8">
    <source>
        <dbReference type="EMBL" id="EAR98326.1"/>
    </source>
</evidence>
<evidence type="ECO:0000256" key="2">
    <source>
        <dbReference type="ARBA" id="ARBA00022692"/>
    </source>
</evidence>
<dbReference type="KEGG" id="tet:TTHERM_00285570"/>
<feature type="transmembrane region" description="Helical" evidence="6">
    <location>
        <begin position="273"/>
        <end position="293"/>
    </location>
</feature>
<dbReference type="STRING" id="312017.I7LVJ0"/>
<accession>I7LVJ0</accession>
<feature type="transmembrane region" description="Helical" evidence="6">
    <location>
        <begin position="428"/>
        <end position="447"/>
    </location>
</feature>
<keyword evidence="3 6" id="KW-1133">Transmembrane helix</keyword>
<reference evidence="9" key="1">
    <citation type="journal article" date="2006" name="PLoS Biol.">
        <title>Macronuclear genome sequence of the ciliate Tetrahymena thermophila, a model eukaryote.</title>
        <authorList>
            <person name="Eisen J.A."/>
            <person name="Coyne R.S."/>
            <person name="Wu M."/>
            <person name="Wu D."/>
            <person name="Thiagarajan M."/>
            <person name="Wortman J.R."/>
            <person name="Badger J.H."/>
            <person name="Ren Q."/>
            <person name="Amedeo P."/>
            <person name="Jones K.M."/>
            <person name="Tallon L.J."/>
            <person name="Delcher A.L."/>
            <person name="Salzberg S.L."/>
            <person name="Silva J.C."/>
            <person name="Haas B.J."/>
            <person name="Majoros W.H."/>
            <person name="Farzad M."/>
            <person name="Carlton J.M."/>
            <person name="Smith R.K. Jr."/>
            <person name="Garg J."/>
            <person name="Pearlman R.E."/>
            <person name="Karrer K.M."/>
            <person name="Sun L."/>
            <person name="Manning G."/>
            <person name="Elde N.C."/>
            <person name="Turkewitz A.P."/>
            <person name="Asai D.J."/>
            <person name="Wilkes D.E."/>
            <person name="Wang Y."/>
            <person name="Cai H."/>
            <person name="Collins K."/>
            <person name="Stewart B.A."/>
            <person name="Lee S.R."/>
            <person name="Wilamowska K."/>
            <person name="Weinberg Z."/>
            <person name="Ruzzo W.L."/>
            <person name="Wloga D."/>
            <person name="Gaertig J."/>
            <person name="Frankel J."/>
            <person name="Tsao C.-C."/>
            <person name="Gorovsky M.A."/>
            <person name="Keeling P.J."/>
            <person name="Waller R.F."/>
            <person name="Patron N.J."/>
            <person name="Cherry J.M."/>
            <person name="Stover N.A."/>
            <person name="Krieger C.J."/>
            <person name="del Toro C."/>
            <person name="Ryder H.F."/>
            <person name="Williamson S.C."/>
            <person name="Barbeau R.A."/>
            <person name="Hamilton E.P."/>
            <person name="Orias E."/>
        </authorList>
    </citation>
    <scope>NUCLEOTIDE SEQUENCE [LARGE SCALE GENOMIC DNA]</scope>
    <source>
        <strain evidence="9">SB210</strain>
    </source>
</reference>
<dbReference type="SUPFAM" id="SSF103473">
    <property type="entry name" value="MFS general substrate transporter"/>
    <property type="match status" value="1"/>
</dbReference>
<dbReference type="InterPro" id="IPR036259">
    <property type="entry name" value="MFS_trans_sf"/>
</dbReference>
<feature type="transmembrane region" description="Helical" evidence="6">
    <location>
        <begin position="486"/>
        <end position="506"/>
    </location>
</feature>
<evidence type="ECO:0000259" key="7">
    <source>
        <dbReference type="PROSITE" id="PS50850"/>
    </source>
</evidence>
<dbReference type="eggNOG" id="KOG0255">
    <property type="taxonomic scope" value="Eukaryota"/>
</dbReference>
<feature type="transmembrane region" description="Helical" evidence="6">
    <location>
        <begin position="211"/>
        <end position="231"/>
    </location>
</feature>
<feature type="transmembrane region" description="Helical" evidence="6">
    <location>
        <begin position="185"/>
        <end position="205"/>
    </location>
</feature>
<dbReference type="GO" id="GO:0016020">
    <property type="term" value="C:membrane"/>
    <property type="evidence" value="ECO:0007669"/>
    <property type="project" value="UniProtKB-SubCell"/>
</dbReference>
<sequence>MSTIIRTDSQLNPLNKDPHTNENVQTENQFVAEEIKPASIQQQSESFKESDTQIEKTEKQQPTQLMIDDVIEKLNTRGIFQFWILFTFCILYTVLCAAMLYPSFYLMDPSFICPGQGDGFTEADTGCDAGCYIDTTSGRRTLTDTLNLYCNNQQLRIMSISILYFGCAIGNIVIGAYSELKGRRLGMIVTWAFSIISFIGVITSYSITQLMIFEFALGFFIQPASTLVFVYMSEVSIGNYRQYFCTIIMVFWSVGELLLPAVAYYEYNWRLGFTYYMVIPAVVVVILLYFFMYESPQFLVSQRRFDETKQVLLRIASWNKRTDQYAIIDKYVEEQRQYAIEEEKKSSFKADQITSIYFHQVFCLPKLLKITAAASGILLAINLIYFGCQLSLSTISPNPYANQVYLGIAEGSTLLFSNLTTTRCKRKLWSFIFHTATCILCLFFLFVETDDGKIAVAFFVRIGNVFAMALVQIYLNELFPTPARAVCQGIVYFFGLVGSIIAPYVIEWAVDIGINQIAWLGIVSFLGSLCCFFLKETYLMPLDQELEESDLKRFKKMNVKKTATAPTEQ</sequence>
<dbReference type="GO" id="GO:0022857">
    <property type="term" value="F:transmembrane transporter activity"/>
    <property type="evidence" value="ECO:0007669"/>
    <property type="project" value="InterPro"/>
</dbReference>
<feature type="domain" description="Major facilitator superfamily (MFS) profile" evidence="7">
    <location>
        <begin position="94"/>
        <end position="539"/>
    </location>
</feature>
<feature type="transmembrane region" description="Helical" evidence="6">
    <location>
        <begin position="512"/>
        <end position="534"/>
    </location>
</feature>
<evidence type="ECO:0000256" key="1">
    <source>
        <dbReference type="ARBA" id="ARBA00004141"/>
    </source>
</evidence>
<organism evidence="8 9">
    <name type="scientific">Tetrahymena thermophila (strain SB210)</name>
    <dbReference type="NCBI Taxonomy" id="312017"/>
    <lineage>
        <taxon>Eukaryota</taxon>
        <taxon>Sar</taxon>
        <taxon>Alveolata</taxon>
        <taxon>Ciliophora</taxon>
        <taxon>Intramacronucleata</taxon>
        <taxon>Oligohymenophorea</taxon>
        <taxon>Hymenostomatida</taxon>
        <taxon>Tetrahymenina</taxon>
        <taxon>Tetrahymenidae</taxon>
        <taxon>Tetrahymena</taxon>
    </lineage>
</organism>
<dbReference type="GeneID" id="7823847"/>
<gene>
    <name evidence="8" type="ORF">TTHERM_00285570</name>
</gene>
<name>I7LVJ0_TETTS</name>
<dbReference type="EMBL" id="GG662651">
    <property type="protein sequence ID" value="EAR98326.1"/>
    <property type="molecule type" value="Genomic_DNA"/>
</dbReference>
<feature type="transmembrane region" description="Helical" evidence="6">
    <location>
        <begin position="157"/>
        <end position="178"/>
    </location>
</feature>
<dbReference type="Gene3D" id="1.20.1250.20">
    <property type="entry name" value="MFS general substrate transporter like domains"/>
    <property type="match status" value="1"/>
</dbReference>
<evidence type="ECO:0000256" key="6">
    <source>
        <dbReference type="SAM" id="Phobius"/>
    </source>
</evidence>
<feature type="transmembrane region" description="Helical" evidence="6">
    <location>
        <begin position="453"/>
        <end position="474"/>
    </location>
</feature>
<dbReference type="PROSITE" id="PS50850">
    <property type="entry name" value="MFS"/>
    <property type="match status" value="1"/>
</dbReference>
<feature type="region of interest" description="Disordered" evidence="5">
    <location>
        <begin position="40"/>
        <end position="59"/>
    </location>
</feature>
<evidence type="ECO:0000256" key="4">
    <source>
        <dbReference type="ARBA" id="ARBA00023136"/>
    </source>
</evidence>
<keyword evidence="9" id="KW-1185">Reference proteome</keyword>
<dbReference type="InParanoid" id="I7LVJ0"/>
<dbReference type="InterPro" id="IPR005828">
    <property type="entry name" value="MFS_sugar_transport-like"/>
</dbReference>
<feature type="region of interest" description="Disordered" evidence="5">
    <location>
        <begin position="1"/>
        <end position="22"/>
    </location>
</feature>
<evidence type="ECO:0000256" key="5">
    <source>
        <dbReference type="SAM" id="MobiDB-lite"/>
    </source>
</evidence>
<dbReference type="PANTHER" id="PTHR24064">
    <property type="entry name" value="SOLUTE CARRIER FAMILY 22 MEMBER"/>
    <property type="match status" value="1"/>
</dbReference>
<dbReference type="RefSeq" id="XP_001018571.1">
    <property type="nucleotide sequence ID" value="XM_001018571.3"/>
</dbReference>
<dbReference type="AlphaFoldDB" id="I7LVJ0"/>
<dbReference type="OMA" id="MEAYMGA"/>
<proteinExistence type="predicted"/>
<dbReference type="InterPro" id="IPR020846">
    <property type="entry name" value="MFS_dom"/>
</dbReference>
<keyword evidence="4 6" id="KW-0472">Membrane</keyword>
<feature type="compositionally biased region" description="Basic and acidic residues" evidence="5">
    <location>
        <begin position="46"/>
        <end position="59"/>
    </location>
</feature>
<feature type="transmembrane region" description="Helical" evidence="6">
    <location>
        <begin position="243"/>
        <end position="267"/>
    </location>
</feature>
<feature type="compositionally biased region" description="Polar residues" evidence="5">
    <location>
        <begin position="1"/>
        <end position="13"/>
    </location>
</feature>